<evidence type="ECO:0000256" key="3">
    <source>
        <dbReference type="ARBA" id="ARBA00022676"/>
    </source>
</evidence>
<evidence type="ECO:0000313" key="11">
    <source>
        <dbReference type="Proteomes" id="UP000004508"/>
    </source>
</evidence>
<dbReference type="InParanoid" id="D6TGJ5"/>
<dbReference type="GO" id="GO:0016763">
    <property type="term" value="F:pentosyltransferase activity"/>
    <property type="evidence" value="ECO:0007669"/>
    <property type="project" value="TreeGrafter"/>
</dbReference>
<dbReference type="OrthoDB" id="3404947at2"/>
<dbReference type="GO" id="GO:0005886">
    <property type="term" value="C:plasma membrane"/>
    <property type="evidence" value="ECO:0007669"/>
    <property type="project" value="UniProtKB-SubCell"/>
</dbReference>
<feature type="domain" description="ArnT-like N-terminal" evidence="9">
    <location>
        <begin position="84"/>
        <end position="265"/>
    </location>
</feature>
<keyword evidence="4 10" id="KW-0808">Transferase</keyword>
<feature type="transmembrane region" description="Helical" evidence="8">
    <location>
        <begin position="319"/>
        <end position="337"/>
    </location>
</feature>
<feature type="transmembrane region" description="Helical" evidence="8">
    <location>
        <begin position="376"/>
        <end position="397"/>
    </location>
</feature>
<dbReference type="STRING" id="485913.Krac_12340"/>
<dbReference type="AlphaFoldDB" id="D6TGJ5"/>
<dbReference type="GO" id="GO:0009103">
    <property type="term" value="P:lipopolysaccharide biosynthetic process"/>
    <property type="evidence" value="ECO:0007669"/>
    <property type="project" value="UniProtKB-ARBA"/>
</dbReference>
<evidence type="ECO:0000256" key="6">
    <source>
        <dbReference type="ARBA" id="ARBA00022989"/>
    </source>
</evidence>
<feature type="transmembrane region" description="Helical" evidence="8">
    <location>
        <begin position="21"/>
        <end position="46"/>
    </location>
</feature>
<dbReference type="PANTHER" id="PTHR33908">
    <property type="entry name" value="MANNOSYLTRANSFERASE YKCB-RELATED"/>
    <property type="match status" value="1"/>
</dbReference>
<accession>D6TGJ5</accession>
<organism evidence="10 11">
    <name type="scientific">Ktedonobacter racemifer DSM 44963</name>
    <dbReference type="NCBI Taxonomy" id="485913"/>
    <lineage>
        <taxon>Bacteria</taxon>
        <taxon>Bacillati</taxon>
        <taxon>Chloroflexota</taxon>
        <taxon>Ktedonobacteria</taxon>
        <taxon>Ktedonobacterales</taxon>
        <taxon>Ktedonobacteraceae</taxon>
        <taxon>Ktedonobacter</taxon>
    </lineage>
</organism>
<dbReference type="GO" id="GO:0000030">
    <property type="term" value="F:mannosyltransferase activity"/>
    <property type="evidence" value="ECO:0007669"/>
    <property type="project" value="InterPro"/>
</dbReference>
<sequence length="519" mass="57914">MNTNLLSARQSSSRFQRDVRVLVSSRLIFALATLAIFVLALLLRLYRIDIPIDLDSYDEGVYWQTLRALSSGHALYQQTFYSQPPFFVLSIFPTYLALGQSLWAARFGVVLISLLGVLGCYCIGYALAGRLGALVAALLMTLDPLYLSQSQKLQAEAPSVAFMTLAVGLAWLWWRYPVGKRGNVLAVLCGIVLVLGVLCKLLAVAALVPIGILLLMYLYRVYLYRGLRQPREKRWPLFMPLLLALGASILTFLVIILPFLGAFAQLWDGVVTFHLVAGKVLAYSAKGNIGMLLTIRTYPLLYAALGAALFACVRRDWRIIAPLAWFLVSAVLLWRQVPLFAHHLVYLVPPMIAMIAVGLAPLLDRLQRTEVGLARLARWTVALTLLIVLFTTASDILQVRRNFRALPSGVRAQDQRVVADMRTLMKPDSLVVTDAQFLAGLADRSTPASLVDTSGVRIMTGYVTEEQLIQEASRPEVQAVLFYTGRLHFSQVAGFHTWVRQHYTLARTYSNGQELWLKR</sequence>
<evidence type="ECO:0000313" key="10">
    <source>
        <dbReference type="EMBL" id="EFH90707.1"/>
    </source>
</evidence>
<feature type="transmembrane region" description="Helical" evidence="8">
    <location>
        <begin position="343"/>
        <end position="364"/>
    </location>
</feature>
<feature type="transmembrane region" description="Helical" evidence="8">
    <location>
        <begin position="184"/>
        <end position="217"/>
    </location>
</feature>
<comment type="caution">
    <text evidence="10">The sequence shown here is derived from an EMBL/GenBank/DDBJ whole genome shotgun (WGS) entry which is preliminary data.</text>
</comment>
<keyword evidence="2" id="KW-1003">Cell membrane</keyword>
<dbReference type="EMBL" id="ADVG01000001">
    <property type="protein sequence ID" value="EFH90707.1"/>
    <property type="molecule type" value="Genomic_DNA"/>
</dbReference>
<comment type="subcellular location">
    <subcellularLocation>
        <location evidence="1">Cell membrane</location>
        <topology evidence="1">Multi-pass membrane protein</topology>
    </subcellularLocation>
</comment>
<name>D6TGJ5_KTERA</name>
<dbReference type="RefSeq" id="WP_007908287.1">
    <property type="nucleotide sequence ID" value="NZ_ADVG01000001.1"/>
</dbReference>
<dbReference type="InterPro" id="IPR050297">
    <property type="entry name" value="LipidA_mod_glycosyltrf_83"/>
</dbReference>
<dbReference type="PANTHER" id="PTHR33908:SF11">
    <property type="entry name" value="MEMBRANE PROTEIN"/>
    <property type="match status" value="1"/>
</dbReference>
<keyword evidence="7 8" id="KW-0472">Membrane</keyword>
<evidence type="ECO:0000256" key="4">
    <source>
        <dbReference type="ARBA" id="ARBA00022679"/>
    </source>
</evidence>
<protein>
    <submittedName>
        <fullName evidence="10">Glycosyl transferase family 39</fullName>
    </submittedName>
</protein>
<keyword evidence="5 8" id="KW-0812">Transmembrane</keyword>
<proteinExistence type="predicted"/>
<dbReference type="GO" id="GO:0006493">
    <property type="term" value="P:protein O-linked glycosylation"/>
    <property type="evidence" value="ECO:0007669"/>
    <property type="project" value="InterPro"/>
</dbReference>
<gene>
    <name evidence="10" type="ORF">Krac_12340</name>
</gene>
<keyword evidence="11" id="KW-1185">Reference proteome</keyword>
<dbReference type="Pfam" id="PF02366">
    <property type="entry name" value="PMT"/>
    <property type="match status" value="1"/>
</dbReference>
<feature type="transmembrane region" description="Helical" evidence="8">
    <location>
        <begin position="287"/>
        <end position="312"/>
    </location>
</feature>
<keyword evidence="6 8" id="KW-1133">Transmembrane helix</keyword>
<evidence type="ECO:0000256" key="8">
    <source>
        <dbReference type="SAM" id="Phobius"/>
    </source>
</evidence>
<reference evidence="10 11" key="1">
    <citation type="journal article" date="2011" name="Stand. Genomic Sci.">
        <title>Non-contiguous finished genome sequence and contextual data of the filamentous soil bacterium Ktedonobacter racemifer type strain (SOSP1-21).</title>
        <authorList>
            <person name="Chang Y.J."/>
            <person name="Land M."/>
            <person name="Hauser L."/>
            <person name="Chertkov O."/>
            <person name="Del Rio T.G."/>
            <person name="Nolan M."/>
            <person name="Copeland A."/>
            <person name="Tice H."/>
            <person name="Cheng J.F."/>
            <person name="Lucas S."/>
            <person name="Han C."/>
            <person name="Goodwin L."/>
            <person name="Pitluck S."/>
            <person name="Ivanova N."/>
            <person name="Ovchinikova G."/>
            <person name="Pati A."/>
            <person name="Chen A."/>
            <person name="Palaniappan K."/>
            <person name="Mavromatis K."/>
            <person name="Liolios K."/>
            <person name="Brettin T."/>
            <person name="Fiebig A."/>
            <person name="Rohde M."/>
            <person name="Abt B."/>
            <person name="Goker M."/>
            <person name="Detter J.C."/>
            <person name="Woyke T."/>
            <person name="Bristow J."/>
            <person name="Eisen J.A."/>
            <person name="Markowitz V."/>
            <person name="Hugenholtz P."/>
            <person name="Kyrpides N.C."/>
            <person name="Klenk H.P."/>
            <person name="Lapidus A."/>
        </authorList>
    </citation>
    <scope>NUCLEOTIDE SEQUENCE [LARGE SCALE GENOMIC DNA]</scope>
    <source>
        <strain evidence="11">DSM 44963</strain>
    </source>
</reference>
<evidence type="ECO:0000256" key="5">
    <source>
        <dbReference type="ARBA" id="ARBA00022692"/>
    </source>
</evidence>
<evidence type="ECO:0000256" key="2">
    <source>
        <dbReference type="ARBA" id="ARBA00022475"/>
    </source>
</evidence>
<feature type="transmembrane region" description="Helical" evidence="8">
    <location>
        <begin position="80"/>
        <end position="98"/>
    </location>
</feature>
<feature type="transmembrane region" description="Helical" evidence="8">
    <location>
        <begin position="237"/>
        <end position="267"/>
    </location>
</feature>
<dbReference type="Proteomes" id="UP000004508">
    <property type="component" value="Unassembled WGS sequence"/>
</dbReference>
<dbReference type="InterPro" id="IPR003342">
    <property type="entry name" value="ArnT-like_N"/>
</dbReference>
<feature type="transmembrane region" description="Helical" evidence="8">
    <location>
        <begin position="105"/>
        <end position="126"/>
    </location>
</feature>
<keyword evidence="3" id="KW-0328">Glycosyltransferase</keyword>
<evidence type="ECO:0000259" key="9">
    <source>
        <dbReference type="Pfam" id="PF02366"/>
    </source>
</evidence>
<dbReference type="eggNOG" id="COG1807">
    <property type="taxonomic scope" value="Bacteria"/>
</dbReference>
<feature type="transmembrane region" description="Helical" evidence="8">
    <location>
        <begin position="160"/>
        <end position="178"/>
    </location>
</feature>
<evidence type="ECO:0000256" key="7">
    <source>
        <dbReference type="ARBA" id="ARBA00023136"/>
    </source>
</evidence>
<evidence type="ECO:0000256" key="1">
    <source>
        <dbReference type="ARBA" id="ARBA00004651"/>
    </source>
</evidence>